<name>A0AAD4Q8T8_9AGAM</name>
<feature type="compositionally biased region" description="Polar residues" evidence="1">
    <location>
        <begin position="61"/>
        <end position="71"/>
    </location>
</feature>
<keyword evidence="2" id="KW-0812">Transmembrane</keyword>
<keyword evidence="4" id="KW-1185">Reference proteome</keyword>
<sequence>MSPEPPAQILSESDSTLVPHNDPPPPYPSRDRRHRRRRPTVELSNTDSEDVLFPHTHTDETTPLLSVSSPTRRARTMSLSSGASVSPSLAQTVVSAFRIDLDSDVEDTEETRNNTPHADAAPPDSHLPTAPAITRRRARGDRPRWRLYFRPMGRSAYWSALLHLLVFNFFYALFAWVYLFVFTLLGTILLVALPLGAVLCFFDLLGARALARGEIALQSTFHGPLAYSLHGHEYPIFTRLRMPTSEEVEAGLGIRNERSFYRNSFSMFTDPTSYQALFYFLVIKPGITILLTLLVLIVVPISLVLVLPAPAMLRLVRRLGIWQANVAVDGLYMGGG</sequence>
<evidence type="ECO:0000313" key="3">
    <source>
        <dbReference type="EMBL" id="KAH8993111.1"/>
    </source>
</evidence>
<accession>A0AAD4Q8T8</accession>
<comment type="caution">
    <text evidence="3">The sequence shown here is derived from an EMBL/GenBank/DDBJ whole genome shotgun (WGS) entry which is preliminary data.</text>
</comment>
<feature type="region of interest" description="Disordered" evidence="1">
    <location>
        <begin position="104"/>
        <end position="138"/>
    </location>
</feature>
<dbReference type="AlphaFoldDB" id="A0AAD4Q8T8"/>
<keyword evidence="2" id="KW-0472">Membrane</keyword>
<dbReference type="Proteomes" id="UP001201163">
    <property type="component" value="Unassembled WGS sequence"/>
</dbReference>
<evidence type="ECO:0000313" key="4">
    <source>
        <dbReference type="Proteomes" id="UP001201163"/>
    </source>
</evidence>
<feature type="region of interest" description="Disordered" evidence="1">
    <location>
        <begin position="1"/>
        <end position="81"/>
    </location>
</feature>
<proteinExistence type="predicted"/>
<protein>
    <recommendedName>
        <fullName evidence="5">Sensor domain-containing protein</fullName>
    </recommendedName>
</protein>
<feature type="transmembrane region" description="Helical" evidence="2">
    <location>
        <begin position="184"/>
        <end position="205"/>
    </location>
</feature>
<keyword evidence="2" id="KW-1133">Transmembrane helix</keyword>
<reference evidence="3" key="1">
    <citation type="submission" date="2022-01" db="EMBL/GenBank/DDBJ databases">
        <title>Comparative genomics reveals a dynamic genome evolution in the ectomycorrhizal milk-cap (Lactarius) mushrooms.</title>
        <authorList>
            <consortium name="DOE Joint Genome Institute"/>
            <person name="Lebreton A."/>
            <person name="Tang N."/>
            <person name="Kuo A."/>
            <person name="LaButti K."/>
            <person name="Drula E."/>
            <person name="Barry K."/>
            <person name="Clum A."/>
            <person name="Lipzen A."/>
            <person name="Mousain D."/>
            <person name="Ng V."/>
            <person name="Wang R."/>
            <person name="Wang X."/>
            <person name="Dai Y."/>
            <person name="Henrissat B."/>
            <person name="Grigoriev I.V."/>
            <person name="Guerin-Laguette A."/>
            <person name="Yu F."/>
            <person name="Martin F.M."/>
        </authorList>
    </citation>
    <scope>NUCLEOTIDE SEQUENCE</scope>
    <source>
        <strain evidence="3">QP</strain>
    </source>
</reference>
<gene>
    <name evidence="3" type="ORF">EDB92DRAFT_434051</name>
</gene>
<evidence type="ECO:0000256" key="2">
    <source>
        <dbReference type="SAM" id="Phobius"/>
    </source>
</evidence>
<organism evidence="3 4">
    <name type="scientific">Lactarius akahatsu</name>
    <dbReference type="NCBI Taxonomy" id="416441"/>
    <lineage>
        <taxon>Eukaryota</taxon>
        <taxon>Fungi</taxon>
        <taxon>Dikarya</taxon>
        <taxon>Basidiomycota</taxon>
        <taxon>Agaricomycotina</taxon>
        <taxon>Agaricomycetes</taxon>
        <taxon>Russulales</taxon>
        <taxon>Russulaceae</taxon>
        <taxon>Lactarius</taxon>
    </lineage>
</organism>
<evidence type="ECO:0000256" key="1">
    <source>
        <dbReference type="SAM" id="MobiDB-lite"/>
    </source>
</evidence>
<evidence type="ECO:0008006" key="5">
    <source>
        <dbReference type="Google" id="ProtNLM"/>
    </source>
</evidence>
<dbReference type="EMBL" id="JAKELL010000019">
    <property type="protein sequence ID" value="KAH8993111.1"/>
    <property type="molecule type" value="Genomic_DNA"/>
</dbReference>
<feature type="transmembrane region" description="Helical" evidence="2">
    <location>
        <begin position="156"/>
        <end position="178"/>
    </location>
</feature>
<feature type="transmembrane region" description="Helical" evidence="2">
    <location>
        <begin position="289"/>
        <end position="309"/>
    </location>
</feature>